<keyword evidence="1" id="KW-0833">Ubl conjugation pathway</keyword>
<dbReference type="AlphaFoldDB" id="A0A7M5XLT0"/>
<dbReference type="OrthoDB" id="5987946at2759"/>
<sequence>MSNEDDAKKVQEAHELLNRAMILLSPQAPQPSLPRSSNQTFPTNTSNSSNQDAESNFFSCFPAARGTPNPLRRKPKGSRTQPYFIPPSTWTHDFFLLASKHAEKSPDRLTVLELNNAGLGKKKVVFQDKKGDHSHIRKTLESHYPMLRSQNGAFSLLRCESGGSGVRGLKQIGPSNAGYTVPLLKDVCKSSLIYIKPLNTSIDIISIDQPTTVTEEDNEYAKAVCNICKIDIPLTLFEEHQNICSSKENTERIDEAAPDPDFPNLNQRLEQLKVLFPKGNEREVWLVQLSSFDSITTDQAVEKYLQLNEIEEKKSGSEAASGSRNEIEETNFERFDDMLDHYRNKYLTEEKTCSLNVQREELWRVAQAFYKKAINDPEILFRKFEVNFSKDTGEEESVDAGALKIEFFELLLVELKNRCLEGDEFSLIPRKSDSVNFIILGLAIAHSVLHGGPGYGVRSVSKVKTAIQKGSLAIRKGGLAVWKGSLAIRKGSLAIRKGSFAVWQFGKAVWQFGKAVWQFGKGVLQSGKAVWQFGKAVWQFGNSERQFGSLERQFGNSEREFCNPERQFGSLSLAIRKSILFLGSLLAVESKACIWAFKSRDSKAETFSK</sequence>
<evidence type="ECO:0000259" key="3">
    <source>
        <dbReference type="PROSITE" id="PS50237"/>
    </source>
</evidence>
<organism evidence="4 5">
    <name type="scientific">Clytia hemisphaerica</name>
    <dbReference type="NCBI Taxonomy" id="252671"/>
    <lineage>
        <taxon>Eukaryota</taxon>
        <taxon>Metazoa</taxon>
        <taxon>Cnidaria</taxon>
        <taxon>Hydrozoa</taxon>
        <taxon>Hydroidolina</taxon>
        <taxon>Leptothecata</taxon>
        <taxon>Obeliida</taxon>
        <taxon>Clytiidae</taxon>
        <taxon>Clytia</taxon>
    </lineage>
</organism>
<feature type="compositionally biased region" description="Polar residues" evidence="2">
    <location>
        <begin position="38"/>
        <end position="55"/>
    </location>
</feature>
<feature type="region of interest" description="Disordered" evidence="2">
    <location>
        <begin position="64"/>
        <end position="83"/>
    </location>
</feature>
<dbReference type="InterPro" id="IPR000569">
    <property type="entry name" value="HECT_dom"/>
</dbReference>
<comment type="caution">
    <text evidence="1">Lacks conserved residue(s) required for the propagation of feature annotation.</text>
</comment>
<evidence type="ECO:0000256" key="1">
    <source>
        <dbReference type="PROSITE-ProRule" id="PRU00104"/>
    </source>
</evidence>
<feature type="region of interest" description="Disordered" evidence="2">
    <location>
        <begin position="20"/>
        <end position="55"/>
    </location>
</feature>
<feature type="domain" description="HECT" evidence="3">
    <location>
        <begin position="376"/>
        <end position="417"/>
    </location>
</feature>
<dbReference type="EnsemblMetazoa" id="CLYHEMT025299.1">
    <property type="protein sequence ID" value="CLYHEMP025299.1"/>
    <property type="gene ID" value="CLYHEMG025299"/>
</dbReference>
<name>A0A7M5XLT0_9CNID</name>
<evidence type="ECO:0000256" key="2">
    <source>
        <dbReference type="SAM" id="MobiDB-lite"/>
    </source>
</evidence>
<proteinExistence type="predicted"/>
<dbReference type="GO" id="GO:0004842">
    <property type="term" value="F:ubiquitin-protein transferase activity"/>
    <property type="evidence" value="ECO:0007669"/>
    <property type="project" value="InterPro"/>
</dbReference>
<reference evidence="4" key="1">
    <citation type="submission" date="2021-01" db="UniProtKB">
        <authorList>
            <consortium name="EnsemblMetazoa"/>
        </authorList>
    </citation>
    <scope>IDENTIFICATION</scope>
</reference>
<dbReference type="Gene3D" id="3.90.1750.10">
    <property type="entry name" value="Hect, E3 ligase catalytic domains"/>
    <property type="match status" value="1"/>
</dbReference>
<evidence type="ECO:0000313" key="5">
    <source>
        <dbReference type="Proteomes" id="UP000594262"/>
    </source>
</evidence>
<accession>A0A7M5XLT0</accession>
<protein>
    <recommendedName>
        <fullName evidence="3">HECT domain-containing protein</fullName>
    </recommendedName>
</protein>
<evidence type="ECO:0000313" key="4">
    <source>
        <dbReference type="EnsemblMetazoa" id="CLYHEMP025299.1"/>
    </source>
</evidence>
<keyword evidence="5" id="KW-1185">Reference proteome</keyword>
<dbReference type="Proteomes" id="UP000594262">
    <property type="component" value="Unplaced"/>
</dbReference>
<dbReference type="PROSITE" id="PS50237">
    <property type="entry name" value="HECT"/>
    <property type="match status" value="1"/>
</dbReference>